<dbReference type="InterPro" id="IPR000560">
    <property type="entry name" value="His_Pase_clade-2"/>
</dbReference>
<dbReference type="EMBL" id="HBJA01125878">
    <property type="protein sequence ID" value="CAE0832075.1"/>
    <property type="molecule type" value="Transcribed_RNA"/>
</dbReference>
<dbReference type="InterPro" id="IPR029033">
    <property type="entry name" value="His_PPase_superfam"/>
</dbReference>
<dbReference type="Gene3D" id="3.40.50.1240">
    <property type="entry name" value="Phosphoglycerate mutase-like"/>
    <property type="match status" value="1"/>
</dbReference>
<dbReference type="Pfam" id="PF04117">
    <property type="entry name" value="Mpv17_PMP22"/>
    <property type="match status" value="1"/>
</dbReference>
<evidence type="ECO:0000256" key="7">
    <source>
        <dbReference type="ARBA" id="ARBA00023136"/>
    </source>
</evidence>
<name>A0A6T2IAT7_9EUGL</name>
<proteinExistence type="inferred from homology"/>
<organism evidence="8">
    <name type="scientific">Eutreptiella gymnastica</name>
    <dbReference type="NCBI Taxonomy" id="73025"/>
    <lineage>
        <taxon>Eukaryota</taxon>
        <taxon>Discoba</taxon>
        <taxon>Euglenozoa</taxon>
        <taxon>Euglenida</taxon>
        <taxon>Spirocuta</taxon>
        <taxon>Euglenophyceae</taxon>
        <taxon>Eutreptiales</taxon>
        <taxon>Eutreptiaceae</taxon>
        <taxon>Eutreptiella</taxon>
    </lineage>
</organism>
<gene>
    <name evidence="8" type="ORF">EGYM00163_LOCUS43357</name>
    <name evidence="9" type="ORF">EGYM00163_LOCUS43358</name>
</gene>
<dbReference type="PANTHER" id="PTHR11567:SF110">
    <property type="entry name" value="2-PHOSPHOXYLOSE PHOSPHATASE 1"/>
    <property type="match status" value="1"/>
</dbReference>
<evidence type="ECO:0000313" key="9">
    <source>
        <dbReference type="EMBL" id="CAE0832076.1"/>
    </source>
</evidence>
<dbReference type="PROSITE" id="PS00778">
    <property type="entry name" value="HIS_ACID_PHOSPHAT_2"/>
    <property type="match status" value="1"/>
</dbReference>
<accession>A0A6T2IAT7</accession>
<evidence type="ECO:0008006" key="10">
    <source>
        <dbReference type="Google" id="ProtNLM"/>
    </source>
</evidence>
<dbReference type="PANTHER" id="PTHR11567">
    <property type="entry name" value="ACID PHOSPHATASE-RELATED"/>
    <property type="match status" value="1"/>
</dbReference>
<comment type="similarity">
    <text evidence="3">Belongs to the peroxisomal membrane protein PXMP2/4 family.</text>
</comment>
<evidence type="ECO:0000256" key="3">
    <source>
        <dbReference type="ARBA" id="ARBA00006824"/>
    </source>
</evidence>
<dbReference type="SUPFAM" id="SSF53254">
    <property type="entry name" value="Phosphoglycerate mutase-like"/>
    <property type="match status" value="1"/>
</dbReference>
<keyword evidence="7" id="KW-0472">Membrane</keyword>
<dbReference type="AlphaFoldDB" id="A0A6T2IAT7"/>
<dbReference type="CDD" id="cd07061">
    <property type="entry name" value="HP_HAP_like"/>
    <property type="match status" value="1"/>
</dbReference>
<evidence type="ECO:0000256" key="1">
    <source>
        <dbReference type="ARBA" id="ARBA00004141"/>
    </source>
</evidence>
<dbReference type="InterPro" id="IPR033379">
    <property type="entry name" value="Acid_Pase_AS"/>
</dbReference>
<keyword evidence="5" id="KW-0378">Hydrolase</keyword>
<comment type="similarity">
    <text evidence="2">Belongs to the histidine acid phosphatase family.</text>
</comment>
<dbReference type="InterPro" id="IPR050645">
    <property type="entry name" value="Histidine_acid_phosphatase"/>
</dbReference>
<dbReference type="EMBL" id="HBJA01125879">
    <property type="protein sequence ID" value="CAE0832076.1"/>
    <property type="molecule type" value="Transcribed_RNA"/>
</dbReference>
<dbReference type="InterPro" id="IPR007248">
    <property type="entry name" value="Mpv17_PMP22"/>
</dbReference>
<evidence type="ECO:0000256" key="5">
    <source>
        <dbReference type="ARBA" id="ARBA00022801"/>
    </source>
</evidence>
<dbReference type="Pfam" id="PF00328">
    <property type="entry name" value="His_Phos_2"/>
    <property type="match status" value="2"/>
</dbReference>
<sequence length="815" mass="90568">MVAIVAKFGSPKKSREGPLALAMVTTSGAKAKTAGKSDTSAQEKTSFAFNADAASFPPITGAGQLRQCIVLLRHGDRAPMTRDMGALVSGEDNEELWRERLPSPQTLAHMDSRFPIKQHKSQLVAWDEGEQPFCQLTAQGVAEITAIGSALRQRLVKGCAPAQSSILNAVADPQEVHVVSTNTTRTHQTSQAFLQGLYPDAASGSIPVQVRSQDEETLLPSPGDAYLSMKADRIRNAPPLSPPVRQCLNAFGLDYEADYTSLCRIRDILTCHAVHELRLPEGVTASTVEEITKEEARQHGHRYEDEVYTLYNIGRFCNELLQTMQSAVNSSSPGGAKCPKLALYTTHDTTIIPFLCALGVFDGTWPKYGSNVLLELAQDVRTNEHFVRLLYDGAPRPFPFATPTSPLGHEWCAWSVFEQNLATWSLDPVAYNKMCSVQNRSLQTNGSMSEKADVQVMEIREMSDIEDIAYEWKRSVRRARVQAWRAKKQVLKNIAVVNATILAFTAFSIAYELLHVDVERIIRIFESPVPTLTSAILAFDLLARLPSDLIHHYESLVPSNPVFYKACTSGVAYTIGDFISQVYQGRNLKTLDLPRCIRSGTAGFIGHGPLCHYWIGFMETYLDFGGAWWGTGFKVIADQTVWSLYLNAVYSFLIGALAFRNPADVWQDVKTTSWPALRSSWRFWPFVHTISFSHSVPIDLKLLWVDTMEIVWVTILSRVANQDDKKEPENAYELERDGDFGVDPSLEIALSAQAEELARADAIPRDHPGLINLADLKVQVPPISQVFQVAWPLLAMWPLLYISYQIEQFLGVGAA</sequence>
<evidence type="ECO:0000313" key="8">
    <source>
        <dbReference type="EMBL" id="CAE0832075.1"/>
    </source>
</evidence>
<evidence type="ECO:0000256" key="4">
    <source>
        <dbReference type="ARBA" id="ARBA00022692"/>
    </source>
</evidence>
<evidence type="ECO:0000256" key="2">
    <source>
        <dbReference type="ARBA" id="ARBA00005375"/>
    </source>
</evidence>
<evidence type="ECO:0000256" key="6">
    <source>
        <dbReference type="ARBA" id="ARBA00022989"/>
    </source>
</evidence>
<comment type="subcellular location">
    <subcellularLocation>
        <location evidence="1">Membrane</location>
        <topology evidence="1">Multi-pass membrane protein</topology>
    </subcellularLocation>
</comment>
<keyword evidence="4" id="KW-0812">Transmembrane</keyword>
<protein>
    <recommendedName>
        <fullName evidence="10">Acid phosphatase</fullName>
    </recommendedName>
</protein>
<dbReference type="GO" id="GO:0016791">
    <property type="term" value="F:phosphatase activity"/>
    <property type="evidence" value="ECO:0007669"/>
    <property type="project" value="TreeGrafter"/>
</dbReference>
<keyword evidence="6" id="KW-1133">Transmembrane helix</keyword>
<reference evidence="8" key="1">
    <citation type="submission" date="2021-01" db="EMBL/GenBank/DDBJ databases">
        <authorList>
            <person name="Corre E."/>
            <person name="Pelletier E."/>
            <person name="Niang G."/>
            <person name="Scheremetjew M."/>
            <person name="Finn R."/>
            <person name="Kale V."/>
            <person name="Holt S."/>
            <person name="Cochrane G."/>
            <person name="Meng A."/>
            <person name="Brown T."/>
            <person name="Cohen L."/>
        </authorList>
    </citation>
    <scope>NUCLEOTIDE SEQUENCE</scope>
    <source>
        <strain evidence="8">CCMP1594</strain>
    </source>
</reference>
<dbReference type="GO" id="GO:0016020">
    <property type="term" value="C:membrane"/>
    <property type="evidence" value="ECO:0007669"/>
    <property type="project" value="UniProtKB-SubCell"/>
</dbReference>